<name>A0AA39N2B7_ARMTA</name>
<dbReference type="PANTHER" id="PTHR23272:SF184">
    <property type="entry name" value="OS03G0311250 PROTEIN"/>
    <property type="match status" value="1"/>
</dbReference>
<keyword evidence="2" id="KW-1185">Reference proteome</keyword>
<evidence type="ECO:0000313" key="2">
    <source>
        <dbReference type="Proteomes" id="UP001175211"/>
    </source>
</evidence>
<sequence length="388" mass="45136">MDNASVNEVFATTLSELILKHYKLNFVPENAYIHCLDHVVSLVTQAIMNSLDEAEDPDKNDYFSGNKQYPTHYDEDDDEALKAFEQECEKDMDQYETLRTDGNTEYEDDDSIMAQILHDVDTWSPVKKASHFLRLIVTKICSSPQRRRKFRMIAKDVYKDQRAPSGHKLAFLMAIRDIITRWNYTHAMIKRALLLQKWNMLERLGKVLEVFTQVTLQMSRSTTPTLPWVLPMYEMMRRHLSTTNDDLTQLPQIRTAALVGLMKLDKYYFKAKFNQYNVIATMLHPHLGLRWFRRLNDPDRATRAKILFEAVYKEYKDAANKEDRASVQNLVPPRKKISSFLSDVMMNDVSSDSETDPIASASLASECDRFYIAYKTIDQGDENDPLAW</sequence>
<protein>
    <submittedName>
        <fullName evidence="1">Uncharacterized protein</fullName>
    </submittedName>
</protein>
<gene>
    <name evidence="1" type="ORF">EV420DRAFT_1272158</name>
</gene>
<dbReference type="EMBL" id="JAUEPS010000024">
    <property type="protein sequence ID" value="KAK0455611.1"/>
    <property type="molecule type" value="Genomic_DNA"/>
</dbReference>
<dbReference type="Proteomes" id="UP001175211">
    <property type="component" value="Unassembled WGS sequence"/>
</dbReference>
<comment type="caution">
    <text evidence="1">The sequence shown here is derived from an EMBL/GenBank/DDBJ whole genome shotgun (WGS) entry which is preliminary data.</text>
</comment>
<accession>A0AA39N2B7</accession>
<dbReference type="GeneID" id="85351230"/>
<dbReference type="AlphaFoldDB" id="A0AA39N2B7"/>
<evidence type="ECO:0000313" key="1">
    <source>
        <dbReference type="EMBL" id="KAK0455611.1"/>
    </source>
</evidence>
<dbReference type="PANTHER" id="PTHR23272">
    <property type="entry name" value="BED FINGER-RELATED"/>
    <property type="match status" value="1"/>
</dbReference>
<reference evidence="1" key="1">
    <citation type="submission" date="2023-06" db="EMBL/GenBank/DDBJ databases">
        <authorList>
            <consortium name="Lawrence Berkeley National Laboratory"/>
            <person name="Ahrendt S."/>
            <person name="Sahu N."/>
            <person name="Indic B."/>
            <person name="Wong-Bajracharya J."/>
            <person name="Merenyi Z."/>
            <person name="Ke H.-M."/>
            <person name="Monk M."/>
            <person name="Kocsube S."/>
            <person name="Drula E."/>
            <person name="Lipzen A."/>
            <person name="Balint B."/>
            <person name="Henrissat B."/>
            <person name="Andreopoulos B."/>
            <person name="Martin F.M."/>
            <person name="Harder C.B."/>
            <person name="Rigling D."/>
            <person name="Ford K.L."/>
            <person name="Foster G.D."/>
            <person name="Pangilinan J."/>
            <person name="Papanicolaou A."/>
            <person name="Barry K."/>
            <person name="LaButti K."/>
            <person name="Viragh M."/>
            <person name="Koriabine M."/>
            <person name="Yan M."/>
            <person name="Riley R."/>
            <person name="Champramary S."/>
            <person name="Plett K.L."/>
            <person name="Tsai I.J."/>
            <person name="Slot J."/>
            <person name="Sipos G."/>
            <person name="Plett J."/>
            <person name="Nagy L.G."/>
            <person name="Grigoriev I.V."/>
        </authorList>
    </citation>
    <scope>NUCLEOTIDE SEQUENCE</scope>
    <source>
        <strain evidence="1">CCBAS 213</strain>
    </source>
</reference>
<dbReference type="SUPFAM" id="SSF53098">
    <property type="entry name" value="Ribonuclease H-like"/>
    <property type="match status" value="1"/>
</dbReference>
<organism evidence="1 2">
    <name type="scientific">Armillaria tabescens</name>
    <name type="common">Ringless honey mushroom</name>
    <name type="synonym">Agaricus tabescens</name>
    <dbReference type="NCBI Taxonomy" id="1929756"/>
    <lineage>
        <taxon>Eukaryota</taxon>
        <taxon>Fungi</taxon>
        <taxon>Dikarya</taxon>
        <taxon>Basidiomycota</taxon>
        <taxon>Agaricomycotina</taxon>
        <taxon>Agaricomycetes</taxon>
        <taxon>Agaricomycetidae</taxon>
        <taxon>Agaricales</taxon>
        <taxon>Marasmiineae</taxon>
        <taxon>Physalacriaceae</taxon>
        <taxon>Desarmillaria</taxon>
    </lineage>
</organism>
<dbReference type="InterPro" id="IPR012337">
    <property type="entry name" value="RNaseH-like_sf"/>
</dbReference>
<dbReference type="RefSeq" id="XP_060329121.1">
    <property type="nucleotide sequence ID" value="XM_060467682.1"/>
</dbReference>
<proteinExistence type="predicted"/>